<organism evidence="1 2">
    <name type="scientific">Halovivax cerinus</name>
    <dbReference type="NCBI Taxonomy" id="1487865"/>
    <lineage>
        <taxon>Archaea</taxon>
        <taxon>Methanobacteriati</taxon>
        <taxon>Methanobacteriota</taxon>
        <taxon>Stenosarchaea group</taxon>
        <taxon>Halobacteria</taxon>
        <taxon>Halobacteriales</taxon>
        <taxon>Natrialbaceae</taxon>
        <taxon>Halovivax</taxon>
    </lineage>
</organism>
<dbReference type="InterPro" id="IPR006311">
    <property type="entry name" value="TAT_signal"/>
</dbReference>
<dbReference type="RefSeq" id="WP_256533986.1">
    <property type="nucleotide sequence ID" value="NZ_CP101824.1"/>
</dbReference>
<name>A0ABD5NLE4_9EURY</name>
<sequence>MQDDDQNPSGIDRRSLLRRASTGAGVLLGVNSIGTATARKRNSWTFDVEVDDITGLTSASIEVQKQGTRGTVIHRFTYDSETVAKLDRRTGASLALETTDLSARPADKQAQTDARNVPNAEQTISPDELDRATVAIESREATIERNRSKTAAGVESDWDLMAYANTTSPRCGTLAESDVLIDQHFYSGLNYYFDDSELSADGLGSDCPWWIPIETEWHLGSTGHDHGMNTITAEAAFYNDDFPDRGSVDSDHSYDLTAGGEYDMEVVNTGAWSSLLLEVKSDSGLENV</sequence>
<reference evidence="1 2" key="1">
    <citation type="journal article" date="2019" name="Int. J. Syst. Evol. Microbiol.">
        <title>The Global Catalogue of Microorganisms (GCM) 10K type strain sequencing project: providing services to taxonomists for standard genome sequencing and annotation.</title>
        <authorList>
            <consortium name="The Broad Institute Genomics Platform"/>
            <consortium name="The Broad Institute Genome Sequencing Center for Infectious Disease"/>
            <person name="Wu L."/>
            <person name="Ma J."/>
        </authorList>
    </citation>
    <scope>NUCLEOTIDE SEQUENCE [LARGE SCALE GENOMIC DNA]</scope>
    <source>
        <strain evidence="1 2">IBRC-M 10256</strain>
    </source>
</reference>
<proteinExistence type="predicted"/>
<comment type="caution">
    <text evidence="1">The sequence shown here is derived from an EMBL/GenBank/DDBJ whole genome shotgun (WGS) entry which is preliminary data.</text>
</comment>
<dbReference type="Proteomes" id="UP001595846">
    <property type="component" value="Unassembled WGS sequence"/>
</dbReference>
<dbReference type="GeneID" id="73903136"/>
<dbReference type="EMBL" id="JBHSAQ010000002">
    <property type="protein sequence ID" value="MFC3957761.1"/>
    <property type="molecule type" value="Genomic_DNA"/>
</dbReference>
<gene>
    <name evidence="1" type="ORF">ACFOUR_05160</name>
</gene>
<dbReference type="AlphaFoldDB" id="A0ABD5NLE4"/>
<evidence type="ECO:0000313" key="2">
    <source>
        <dbReference type="Proteomes" id="UP001595846"/>
    </source>
</evidence>
<evidence type="ECO:0000313" key="1">
    <source>
        <dbReference type="EMBL" id="MFC3957761.1"/>
    </source>
</evidence>
<dbReference type="PROSITE" id="PS51318">
    <property type="entry name" value="TAT"/>
    <property type="match status" value="1"/>
</dbReference>
<protein>
    <submittedName>
        <fullName evidence="1">Uncharacterized protein</fullName>
    </submittedName>
</protein>
<keyword evidence="2" id="KW-1185">Reference proteome</keyword>
<accession>A0ABD5NLE4</accession>